<keyword evidence="2" id="KW-0812">Transmembrane</keyword>
<evidence type="ECO:0000256" key="1">
    <source>
        <dbReference type="SAM" id="MobiDB-lite"/>
    </source>
</evidence>
<organism evidence="3">
    <name type="scientific">Haptolina ericina</name>
    <dbReference type="NCBI Taxonomy" id="156174"/>
    <lineage>
        <taxon>Eukaryota</taxon>
        <taxon>Haptista</taxon>
        <taxon>Haptophyta</taxon>
        <taxon>Prymnesiophyceae</taxon>
        <taxon>Prymnesiales</taxon>
        <taxon>Prymnesiaceae</taxon>
        <taxon>Haptolina</taxon>
    </lineage>
</organism>
<evidence type="ECO:0000256" key="2">
    <source>
        <dbReference type="SAM" id="Phobius"/>
    </source>
</evidence>
<evidence type="ECO:0000313" key="3">
    <source>
        <dbReference type="EMBL" id="CAE0144705.1"/>
    </source>
</evidence>
<keyword evidence="2" id="KW-0472">Membrane</keyword>
<sequence>MTVALENAGAEDGSSDLLFGAAVLLLICVGFILSNLYALVVPLRKAMVRSSSCASLVEMPASARKACITMLAEFEAKTDPIAKAAKEARSEREGAKRSHMPRVASLPTLCEAPAEEEAFKPSPGMPALSMGTRTMSMPAFNLNSANDPQWGASPEVLHVPVVRETPASDVSSGDGASWDASCIWEDGHSPVTTMYSMGFETSCARQRKRASEQVEPLASDRSGRSPQQAERGADAAMSGGCSGLSTLVSASSLGASSTLLHLMNSASASHASQRLR</sequence>
<name>A0A7S3BTL1_9EUKA</name>
<accession>A0A7S3BTL1</accession>
<protein>
    <submittedName>
        <fullName evidence="3">Uncharacterized protein</fullName>
    </submittedName>
</protein>
<reference evidence="3" key="1">
    <citation type="submission" date="2021-01" db="EMBL/GenBank/DDBJ databases">
        <authorList>
            <person name="Corre E."/>
            <person name="Pelletier E."/>
            <person name="Niang G."/>
            <person name="Scheremetjew M."/>
            <person name="Finn R."/>
            <person name="Kale V."/>
            <person name="Holt S."/>
            <person name="Cochrane G."/>
            <person name="Meng A."/>
            <person name="Brown T."/>
            <person name="Cohen L."/>
        </authorList>
    </citation>
    <scope>NUCLEOTIDE SEQUENCE</scope>
    <source>
        <strain evidence="3">CCMP281</strain>
    </source>
</reference>
<gene>
    <name evidence="3" type="ORF">HERI1096_LOCUS35465</name>
</gene>
<proteinExistence type="predicted"/>
<feature type="region of interest" description="Disordered" evidence="1">
    <location>
        <begin position="207"/>
        <end position="238"/>
    </location>
</feature>
<feature type="transmembrane region" description="Helical" evidence="2">
    <location>
        <begin position="17"/>
        <end position="40"/>
    </location>
</feature>
<keyword evidence="2" id="KW-1133">Transmembrane helix</keyword>
<dbReference type="AlphaFoldDB" id="A0A7S3BTL1"/>
<dbReference type="EMBL" id="HBHX01064103">
    <property type="protein sequence ID" value="CAE0144705.1"/>
    <property type="molecule type" value="Transcribed_RNA"/>
</dbReference>